<keyword evidence="5 6" id="KW-0408">Iron</keyword>
<dbReference type="Gene3D" id="2.20.28.10">
    <property type="match status" value="1"/>
</dbReference>
<dbReference type="SUPFAM" id="SSF57802">
    <property type="entry name" value="Rubredoxin-like"/>
    <property type="match status" value="1"/>
</dbReference>
<comment type="cofactor">
    <cofactor evidence="6">
        <name>Fe(3+)</name>
        <dbReference type="ChEBI" id="CHEBI:29034"/>
    </cofactor>
    <text evidence="6">Binds 1 Fe(3+) ion per subunit.</text>
</comment>
<dbReference type="PROSITE" id="PS00202">
    <property type="entry name" value="RUBREDOXIN"/>
    <property type="match status" value="1"/>
</dbReference>
<gene>
    <name evidence="8" type="ORF">GCM10008906_19740</name>
</gene>
<dbReference type="InterPro" id="IPR018527">
    <property type="entry name" value="Rubredoxin_Fe_BS"/>
</dbReference>
<dbReference type="EMBL" id="BAAACG010000009">
    <property type="protein sequence ID" value="GAA0740121.1"/>
    <property type="molecule type" value="Genomic_DNA"/>
</dbReference>
<name>A0ABP3USB7_9CLOT</name>
<dbReference type="PRINTS" id="PR00163">
    <property type="entry name" value="RUBREDOXIN"/>
</dbReference>
<dbReference type="RefSeq" id="WP_343761248.1">
    <property type="nucleotide sequence ID" value="NZ_BAAACG010000009.1"/>
</dbReference>
<accession>A0ABP3USB7</accession>
<dbReference type="CDD" id="cd00730">
    <property type="entry name" value="rubredoxin"/>
    <property type="match status" value="1"/>
</dbReference>
<evidence type="ECO:0000256" key="1">
    <source>
        <dbReference type="ARBA" id="ARBA00005337"/>
    </source>
</evidence>
<proteinExistence type="inferred from homology"/>
<evidence type="ECO:0000256" key="5">
    <source>
        <dbReference type="ARBA" id="ARBA00023004"/>
    </source>
</evidence>
<sequence length="53" mass="6005">MKKYVCDICGYVYDPSKGDPDNGIEPNTPFKDLPDDWTCPLCAVEKDEFSQTD</sequence>
<comment type="caution">
    <text evidence="8">The sequence shown here is derived from an EMBL/GenBank/DDBJ whole genome shotgun (WGS) entry which is preliminary data.</text>
</comment>
<keyword evidence="2 6" id="KW-0813">Transport</keyword>
<dbReference type="PANTHER" id="PTHR47627">
    <property type="entry name" value="RUBREDOXIN"/>
    <property type="match status" value="1"/>
</dbReference>
<dbReference type="NCBIfam" id="NF045768">
    <property type="entry name" value="RubredRD"/>
    <property type="match status" value="1"/>
</dbReference>
<feature type="domain" description="Rubredoxin-like" evidence="7">
    <location>
        <begin position="1"/>
        <end position="52"/>
    </location>
</feature>
<dbReference type="InterPro" id="IPR050526">
    <property type="entry name" value="Rubredoxin_ET"/>
</dbReference>
<evidence type="ECO:0000313" key="8">
    <source>
        <dbReference type="EMBL" id="GAA0740121.1"/>
    </source>
</evidence>
<reference evidence="9" key="1">
    <citation type="journal article" date="2019" name="Int. J. Syst. Evol. Microbiol.">
        <title>The Global Catalogue of Microorganisms (GCM) 10K type strain sequencing project: providing services to taxonomists for standard genome sequencing and annotation.</title>
        <authorList>
            <consortium name="The Broad Institute Genomics Platform"/>
            <consortium name="The Broad Institute Genome Sequencing Center for Infectious Disease"/>
            <person name="Wu L."/>
            <person name="Ma J."/>
        </authorList>
    </citation>
    <scope>NUCLEOTIDE SEQUENCE [LARGE SCALE GENOMIC DNA]</scope>
    <source>
        <strain evidence="9">JCM 1407</strain>
    </source>
</reference>
<keyword evidence="3 6" id="KW-0479">Metal-binding</keyword>
<keyword evidence="9" id="KW-1185">Reference proteome</keyword>
<evidence type="ECO:0000313" key="9">
    <source>
        <dbReference type="Proteomes" id="UP001501510"/>
    </source>
</evidence>
<evidence type="ECO:0000256" key="6">
    <source>
        <dbReference type="PIRNR" id="PIRNR000071"/>
    </source>
</evidence>
<dbReference type="PANTHER" id="PTHR47627:SF1">
    <property type="entry name" value="RUBREDOXIN-1-RELATED"/>
    <property type="match status" value="1"/>
</dbReference>
<evidence type="ECO:0000256" key="3">
    <source>
        <dbReference type="ARBA" id="ARBA00022723"/>
    </source>
</evidence>
<dbReference type="Proteomes" id="UP001501510">
    <property type="component" value="Unassembled WGS sequence"/>
</dbReference>
<protein>
    <recommendedName>
        <fullName evidence="6">Rubredoxin</fullName>
    </recommendedName>
</protein>
<evidence type="ECO:0000259" key="7">
    <source>
        <dbReference type="PROSITE" id="PS50903"/>
    </source>
</evidence>
<evidence type="ECO:0000256" key="4">
    <source>
        <dbReference type="ARBA" id="ARBA00022982"/>
    </source>
</evidence>
<dbReference type="InterPro" id="IPR024935">
    <property type="entry name" value="Rubredoxin_dom"/>
</dbReference>
<keyword evidence="4 6" id="KW-0249">Electron transport</keyword>
<dbReference type="PIRSF" id="PIRSF000071">
    <property type="entry name" value="Rubredoxin"/>
    <property type="match status" value="1"/>
</dbReference>
<comment type="similarity">
    <text evidence="1 6">Belongs to the rubredoxin family.</text>
</comment>
<dbReference type="InterPro" id="IPR024934">
    <property type="entry name" value="Rubredoxin-like_dom"/>
</dbReference>
<dbReference type="InterPro" id="IPR024922">
    <property type="entry name" value="Rubredoxin"/>
</dbReference>
<evidence type="ECO:0000256" key="2">
    <source>
        <dbReference type="ARBA" id="ARBA00022448"/>
    </source>
</evidence>
<organism evidence="8 9">
    <name type="scientific">Clostridium oceanicum</name>
    <dbReference type="NCBI Taxonomy" id="1543"/>
    <lineage>
        <taxon>Bacteria</taxon>
        <taxon>Bacillati</taxon>
        <taxon>Bacillota</taxon>
        <taxon>Clostridia</taxon>
        <taxon>Eubacteriales</taxon>
        <taxon>Clostridiaceae</taxon>
        <taxon>Clostridium</taxon>
    </lineage>
</organism>
<dbReference type="Pfam" id="PF00301">
    <property type="entry name" value="Rubredoxin"/>
    <property type="match status" value="1"/>
</dbReference>
<dbReference type="PROSITE" id="PS50903">
    <property type="entry name" value="RUBREDOXIN_LIKE"/>
    <property type="match status" value="1"/>
</dbReference>